<dbReference type="InterPro" id="IPR000719">
    <property type="entry name" value="Prot_kinase_dom"/>
</dbReference>
<evidence type="ECO:0000313" key="8">
    <source>
        <dbReference type="EMBL" id="EOQ38720.1"/>
    </source>
</evidence>
<dbReference type="CDD" id="cd14014">
    <property type="entry name" value="STKc_PknB_like"/>
    <property type="match status" value="1"/>
</dbReference>
<comment type="caution">
    <text evidence="8">The sequence shown here is derived from an EMBL/GenBank/DDBJ whole genome shotgun (WGS) entry which is preliminary data.</text>
</comment>
<dbReference type="GO" id="GO:0004674">
    <property type="term" value="F:protein serine/threonine kinase activity"/>
    <property type="evidence" value="ECO:0007669"/>
    <property type="project" value="UniProtKB-EC"/>
</dbReference>
<dbReference type="RefSeq" id="WP_016147898.1">
    <property type="nucleotide sequence ID" value="NZ_KB976103.1"/>
</dbReference>
<evidence type="ECO:0000259" key="7">
    <source>
        <dbReference type="PROSITE" id="PS50011"/>
    </source>
</evidence>
<dbReference type="PATRIC" id="fig|1203606.4.peg.1714"/>
<accession>R8W181</accession>
<evidence type="ECO:0000313" key="9">
    <source>
        <dbReference type="Proteomes" id="UP000013981"/>
    </source>
</evidence>
<dbReference type="Gene3D" id="1.10.510.10">
    <property type="entry name" value="Transferase(Phosphotransferase) domain 1"/>
    <property type="match status" value="1"/>
</dbReference>
<dbReference type="InterPro" id="IPR011009">
    <property type="entry name" value="Kinase-like_dom_sf"/>
</dbReference>
<dbReference type="InterPro" id="IPR008271">
    <property type="entry name" value="Ser/Thr_kinase_AS"/>
</dbReference>
<evidence type="ECO:0000256" key="3">
    <source>
        <dbReference type="ARBA" id="ARBA00022741"/>
    </source>
</evidence>
<organism evidence="8 9">
    <name type="scientific">Butyricicoccus pullicaecorum 1.2</name>
    <dbReference type="NCBI Taxonomy" id="1203606"/>
    <lineage>
        <taxon>Bacteria</taxon>
        <taxon>Bacillati</taxon>
        <taxon>Bacillota</taxon>
        <taxon>Clostridia</taxon>
        <taxon>Eubacteriales</taxon>
        <taxon>Butyricicoccaceae</taxon>
        <taxon>Butyricicoccus</taxon>
    </lineage>
</organism>
<gene>
    <name evidence="8" type="ORF">HMPREF1526_01761</name>
</gene>
<dbReference type="SUPFAM" id="SSF56112">
    <property type="entry name" value="Protein kinase-like (PK-like)"/>
    <property type="match status" value="1"/>
</dbReference>
<dbReference type="OrthoDB" id="9788659at2"/>
<sequence length="383" mass="43373">MLQEIQVLHQSPKSLITLMLNTETGQRVVSKVLRGEHPVYENLRAMNHPYLPKIFSVEYRDGKTYIIEEYIEGVSLQRVSLSERALTKAFLELCQVLEFLHVHSILHRDIKPDNLLLASDGHIRLIDFDAARQPKNDQVQDTHLLGTRGYAPPEQYGFSQTDARTDLYALGATFRQLLGPISRRGRWKHILRKCTALDPKDRYASAAQIRRAVYRGRLFRWIIRPICLSCAALFTFVCLSVFLDPSSRVTMLSVLGMSDTQVWQDDQIDTAALQKAIADGTAPLMYEYAGTEVLNAYDLLKAENPDLLILYSGYMDTDGALVFGCLNATFLIRYGTYAYKGLHSLVKVTKDQIITPITIDEYDNYAPAVIAIYAAIEQMPKSD</sequence>
<dbReference type="HOGENOM" id="CLU_720963_0_0_9"/>
<dbReference type="AlphaFoldDB" id="R8W181"/>
<keyword evidence="9" id="KW-1185">Reference proteome</keyword>
<keyword evidence="4" id="KW-0418">Kinase</keyword>
<evidence type="ECO:0000256" key="1">
    <source>
        <dbReference type="ARBA" id="ARBA00012513"/>
    </source>
</evidence>
<keyword evidence="2" id="KW-0808">Transferase</keyword>
<evidence type="ECO:0000256" key="5">
    <source>
        <dbReference type="ARBA" id="ARBA00022840"/>
    </source>
</evidence>
<keyword evidence="5" id="KW-0067">ATP-binding</keyword>
<feature type="domain" description="Protein kinase" evidence="7">
    <location>
        <begin position="1"/>
        <end position="264"/>
    </location>
</feature>
<dbReference type="EMBL" id="AQOB01000004">
    <property type="protein sequence ID" value="EOQ38720.1"/>
    <property type="molecule type" value="Genomic_DNA"/>
</dbReference>
<protein>
    <recommendedName>
        <fullName evidence="1">non-specific serine/threonine protein kinase</fullName>
        <ecNumber evidence="1">2.7.11.1</ecNumber>
    </recommendedName>
</protein>
<reference evidence="8 9" key="1">
    <citation type="submission" date="2013-01" db="EMBL/GenBank/DDBJ databases">
        <title>The Genome Sequence of Butyricicoccus pullicaecorum 1.2.</title>
        <authorList>
            <consortium name="The Broad Institute Genome Sequencing Platform"/>
            <person name="Earl A."/>
            <person name="Ward D."/>
            <person name="Feldgarden M."/>
            <person name="Gevers D."/>
            <person name="Van Immerseel F."/>
            <person name="Eeckhaut V."/>
            <person name="Walker B."/>
            <person name="Young S.K."/>
            <person name="Zeng Q."/>
            <person name="Gargeya S."/>
            <person name="Fitzgerald M."/>
            <person name="Haas B."/>
            <person name="Abouelleil A."/>
            <person name="Alvarado L."/>
            <person name="Arachchi H.M."/>
            <person name="Berlin A.M."/>
            <person name="Chapman S.B."/>
            <person name="Dewar J."/>
            <person name="Goldberg J."/>
            <person name="Griggs A."/>
            <person name="Gujja S."/>
            <person name="Hansen M."/>
            <person name="Howarth C."/>
            <person name="Imamovic A."/>
            <person name="Larimer J."/>
            <person name="McCowan C."/>
            <person name="Murphy C."/>
            <person name="Neiman D."/>
            <person name="Pearson M."/>
            <person name="Priest M."/>
            <person name="Roberts A."/>
            <person name="Saif S."/>
            <person name="Shea T."/>
            <person name="Sisk P."/>
            <person name="Sykes S."/>
            <person name="Wortman J."/>
            <person name="Nusbaum C."/>
            <person name="Birren B."/>
        </authorList>
    </citation>
    <scope>NUCLEOTIDE SEQUENCE [LARGE SCALE GENOMIC DNA]</scope>
    <source>
        <strain evidence="8 9">1.2</strain>
    </source>
</reference>
<dbReference type="eggNOG" id="COG0515">
    <property type="taxonomic scope" value="Bacteria"/>
</dbReference>
<evidence type="ECO:0000256" key="2">
    <source>
        <dbReference type="ARBA" id="ARBA00022679"/>
    </source>
</evidence>
<keyword evidence="6" id="KW-1133">Transmembrane helix</keyword>
<dbReference type="EC" id="2.7.11.1" evidence="1"/>
<keyword evidence="3" id="KW-0547">Nucleotide-binding</keyword>
<dbReference type="PANTHER" id="PTHR43289">
    <property type="entry name" value="MITOGEN-ACTIVATED PROTEIN KINASE KINASE KINASE 20-RELATED"/>
    <property type="match status" value="1"/>
</dbReference>
<dbReference type="GO" id="GO:0005524">
    <property type="term" value="F:ATP binding"/>
    <property type="evidence" value="ECO:0007669"/>
    <property type="project" value="UniProtKB-KW"/>
</dbReference>
<dbReference type="PANTHER" id="PTHR43289:SF6">
    <property type="entry name" value="SERINE_THREONINE-PROTEIN KINASE NEKL-3"/>
    <property type="match status" value="1"/>
</dbReference>
<evidence type="ECO:0000256" key="4">
    <source>
        <dbReference type="ARBA" id="ARBA00022777"/>
    </source>
</evidence>
<name>R8W181_9FIRM</name>
<dbReference type="SMART" id="SM00220">
    <property type="entry name" value="S_TKc"/>
    <property type="match status" value="1"/>
</dbReference>
<feature type="transmembrane region" description="Helical" evidence="6">
    <location>
        <begin position="221"/>
        <end position="243"/>
    </location>
</feature>
<evidence type="ECO:0000256" key="6">
    <source>
        <dbReference type="SAM" id="Phobius"/>
    </source>
</evidence>
<dbReference type="Proteomes" id="UP000013981">
    <property type="component" value="Unassembled WGS sequence"/>
</dbReference>
<proteinExistence type="predicted"/>
<keyword evidence="6" id="KW-0812">Transmembrane</keyword>
<dbReference type="Pfam" id="PF00069">
    <property type="entry name" value="Pkinase"/>
    <property type="match status" value="1"/>
</dbReference>
<keyword evidence="6" id="KW-0472">Membrane</keyword>
<dbReference type="PROSITE" id="PS00108">
    <property type="entry name" value="PROTEIN_KINASE_ST"/>
    <property type="match status" value="1"/>
</dbReference>
<dbReference type="PROSITE" id="PS50011">
    <property type="entry name" value="PROTEIN_KINASE_DOM"/>
    <property type="match status" value="1"/>
</dbReference>